<feature type="transmembrane region" description="Helical" evidence="1">
    <location>
        <begin position="55"/>
        <end position="73"/>
    </location>
</feature>
<keyword evidence="1" id="KW-1133">Transmembrane helix</keyword>
<dbReference type="RefSeq" id="WP_258815746.1">
    <property type="nucleotide sequence ID" value="NZ_JANUGW010000003.1"/>
</dbReference>
<reference evidence="2 3" key="1">
    <citation type="submission" date="2022-08" db="EMBL/GenBank/DDBJ databases">
        <title>Reclassification of Massilia species as members of the genera Telluria, Duganella, Pseudoduganella, Mokoshia gen. nov. and Zemynaea gen. nov. using orthogonal and non-orthogonal genome-based approaches.</title>
        <authorList>
            <person name="Bowman J.P."/>
        </authorList>
    </citation>
    <scope>NUCLEOTIDE SEQUENCE [LARGE SCALE GENOMIC DNA]</scope>
    <source>
        <strain evidence="2 3">JCM 31316</strain>
    </source>
</reference>
<evidence type="ECO:0000313" key="2">
    <source>
        <dbReference type="EMBL" id="MCS0581130.1"/>
    </source>
</evidence>
<dbReference type="Proteomes" id="UP001204151">
    <property type="component" value="Unassembled WGS sequence"/>
</dbReference>
<organism evidence="2 3">
    <name type="scientific">Massilia pinisoli</name>
    <dbReference type="NCBI Taxonomy" id="1772194"/>
    <lineage>
        <taxon>Bacteria</taxon>
        <taxon>Pseudomonadati</taxon>
        <taxon>Pseudomonadota</taxon>
        <taxon>Betaproteobacteria</taxon>
        <taxon>Burkholderiales</taxon>
        <taxon>Oxalobacteraceae</taxon>
        <taxon>Telluria group</taxon>
        <taxon>Massilia</taxon>
    </lineage>
</organism>
<evidence type="ECO:0000256" key="1">
    <source>
        <dbReference type="SAM" id="Phobius"/>
    </source>
</evidence>
<sequence length="82" mass="9174">MDKKNRRLGYAARAIVGGAGIVLLVLFALSAYVIWSINGKYLHDYDFPHIGWPEALWLIVALYLALVGSVGTWRPTVRTDDK</sequence>
<protein>
    <submittedName>
        <fullName evidence="2">Uncharacterized protein</fullName>
    </submittedName>
</protein>
<keyword evidence="1" id="KW-0472">Membrane</keyword>
<accession>A0ABT1ZML6</accession>
<feature type="transmembrane region" description="Helical" evidence="1">
    <location>
        <begin position="12"/>
        <end position="35"/>
    </location>
</feature>
<dbReference type="EMBL" id="JANUGW010000003">
    <property type="protein sequence ID" value="MCS0581130.1"/>
    <property type="molecule type" value="Genomic_DNA"/>
</dbReference>
<keyword evidence="1" id="KW-0812">Transmembrane</keyword>
<keyword evidence="3" id="KW-1185">Reference proteome</keyword>
<gene>
    <name evidence="2" type="ORF">NX784_05960</name>
</gene>
<comment type="caution">
    <text evidence="2">The sequence shown here is derived from an EMBL/GenBank/DDBJ whole genome shotgun (WGS) entry which is preliminary data.</text>
</comment>
<evidence type="ECO:0000313" key="3">
    <source>
        <dbReference type="Proteomes" id="UP001204151"/>
    </source>
</evidence>
<proteinExistence type="predicted"/>
<name>A0ABT1ZML6_9BURK</name>